<keyword evidence="5" id="KW-0809">Transit peptide</keyword>
<evidence type="ECO:0000256" key="7">
    <source>
        <dbReference type="ARBA" id="ARBA00038897"/>
    </source>
</evidence>
<dbReference type="PANTHER" id="PTHR11748">
    <property type="entry name" value="D-LACTATE DEHYDROGENASE"/>
    <property type="match status" value="1"/>
</dbReference>
<evidence type="ECO:0000256" key="5">
    <source>
        <dbReference type="ARBA" id="ARBA00022946"/>
    </source>
</evidence>
<dbReference type="InterPro" id="IPR016171">
    <property type="entry name" value="Vanillyl_alc_oxidase_C-sub2"/>
</dbReference>
<dbReference type="GO" id="GO:0071949">
    <property type="term" value="F:FAD binding"/>
    <property type="evidence" value="ECO:0007669"/>
    <property type="project" value="InterPro"/>
</dbReference>
<sequence>MRAKKIERELVQILGEENVSSDVGDLIPFERDDQFALVPPHRPDIVVMPSTREEVQEILKLANRHKVPVVPLASGINRKGLCIASKGGILLDLRRMNRILEINEEMMTATIEPGVSFGQLVKEARKKGFRVITPYAPSTASVLANYMLRGIYGTATRYGIDHLINIEVVLPDGAILQTGSAAFNQSLPYCNIVNGPDLCKLFQANPGTLGVVTKGVIRLYEMPEVIEPLIALYPDYASMVEPSIEMTRRNLVASCWPMMFTGAAMKILTDFMEEDIYMMWLYLEGDRGQVERDKEAVEKITERYNGFFLPEVPMLDRDTMIKDQIWERTSVKGWKGGNMYGCSFYGVMKSVTRYYEVTREISKRHGFDAFHYESVPVAPFHGQLTYNDPCIFWDASDTEQVKEIREIHEEIKRSLVDIGIYGWFRPFPSVVDTSKLGRYGEMWRKIKELIDPNAIMNPGKPPL</sequence>
<comment type="caution">
    <text evidence="9">The sequence shown here is derived from an EMBL/GenBank/DDBJ whole genome shotgun (WGS) entry which is preliminary data.</text>
</comment>
<comment type="similarity">
    <text evidence="2">Belongs to the FAD-binding oxidoreductase/transferase type 4 family.</text>
</comment>
<reference evidence="9 10" key="1">
    <citation type="journal article" date="2019" name="Nat. Microbiol.">
        <title>Wide diversity of methane and short-chain alkane metabolisms in uncultured archaea.</title>
        <authorList>
            <person name="Borrel G."/>
            <person name="Adam P.S."/>
            <person name="McKay L.J."/>
            <person name="Chen L.X."/>
            <person name="Sierra-Garcia I.N."/>
            <person name="Sieber C.M."/>
            <person name="Letourneur Q."/>
            <person name="Ghozlane A."/>
            <person name="Andersen G.L."/>
            <person name="Li W.J."/>
            <person name="Hallam S.J."/>
            <person name="Muyzer G."/>
            <person name="de Oliveira V.M."/>
            <person name="Inskeep W.P."/>
            <person name="Banfield J.F."/>
            <person name="Gribaldo S."/>
        </authorList>
    </citation>
    <scope>NUCLEOTIDE SEQUENCE [LARGE SCALE GENOMIC DNA]</scope>
    <source>
        <strain evidence="9">NM1a</strain>
    </source>
</reference>
<evidence type="ECO:0000256" key="6">
    <source>
        <dbReference type="ARBA" id="ARBA00023002"/>
    </source>
</evidence>
<protein>
    <recommendedName>
        <fullName evidence="7">D-lactate dehydrogenase (cytochrome)</fullName>
        <ecNumber evidence="7">1.1.2.4</ecNumber>
    </recommendedName>
</protein>
<evidence type="ECO:0000256" key="2">
    <source>
        <dbReference type="ARBA" id="ARBA00008000"/>
    </source>
</evidence>
<proteinExistence type="inferred from homology"/>
<keyword evidence="6" id="KW-0560">Oxidoreductase</keyword>
<dbReference type="Pfam" id="PF02913">
    <property type="entry name" value="FAD-oxidase_C"/>
    <property type="match status" value="1"/>
</dbReference>
<evidence type="ECO:0000256" key="4">
    <source>
        <dbReference type="ARBA" id="ARBA00022827"/>
    </source>
</evidence>
<dbReference type="Proteomes" id="UP000317158">
    <property type="component" value="Unassembled WGS sequence"/>
</dbReference>
<keyword evidence="3" id="KW-0285">Flavoprotein</keyword>
<dbReference type="GO" id="GO:0004458">
    <property type="term" value="F:D-lactate dehydrogenase (cytochrome) activity"/>
    <property type="evidence" value="ECO:0007669"/>
    <property type="project" value="UniProtKB-EC"/>
</dbReference>
<dbReference type="GO" id="GO:0008720">
    <property type="term" value="F:D-lactate dehydrogenase (NAD+) activity"/>
    <property type="evidence" value="ECO:0007669"/>
    <property type="project" value="TreeGrafter"/>
</dbReference>
<dbReference type="EC" id="1.1.2.4" evidence="7"/>
<dbReference type="InterPro" id="IPR016166">
    <property type="entry name" value="FAD-bd_PCMH"/>
</dbReference>
<dbReference type="InterPro" id="IPR004113">
    <property type="entry name" value="FAD-bd_oxidored_4_C"/>
</dbReference>
<organism evidence="9 10">
    <name type="scientific">Methanoliparum thermophilum</name>
    <dbReference type="NCBI Taxonomy" id="2491083"/>
    <lineage>
        <taxon>Archaea</taxon>
        <taxon>Methanobacteriati</taxon>
        <taxon>Methanobacteriota</taxon>
        <taxon>Candidatus Methanoliparia</taxon>
        <taxon>Candidatus Methanoliparales</taxon>
        <taxon>Candidatus Methanoliparaceae</taxon>
        <taxon>Candidatus Methanoliparum</taxon>
    </lineage>
</organism>
<dbReference type="AlphaFoldDB" id="A0A520KSK9"/>
<dbReference type="Gene3D" id="3.30.465.10">
    <property type="match status" value="1"/>
</dbReference>
<dbReference type="InterPro" id="IPR036318">
    <property type="entry name" value="FAD-bd_PCMH-like_sf"/>
</dbReference>
<keyword evidence="4" id="KW-0274">FAD</keyword>
<feature type="domain" description="FAD-binding PCMH-type" evidence="8">
    <location>
        <begin position="38"/>
        <end position="222"/>
    </location>
</feature>
<evidence type="ECO:0000256" key="1">
    <source>
        <dbReference type="ARBA" id="ARBA00001974"/>
    </source>
</evidence>
<evidence type="ECO:0000313" key="10">
    <source>
        <dbReference type="Proteomes" id="UP000317158"/>
    </source>
</evidence>
<evidence type="ECO:0000259" key="8">
    <source>
        <dbReference type="PROSITE" id="PS51387"/>
    </source>
</evidence>
<comment type="cofactor">
    <cofactor evidence="1">
        <name>FAD</name>
        <dbReference type="ChEBI" id="CHEBI:57692"/>
    </cofactor>
</comment>
<dbReference type="PROSITE" id="PS51387">
    <property type="entry name" value="FAD_PCMH"/>
    <property type="match status" value="1"/>
</dbReference>
<dbReference type="Gene3D" id="1.10.45.10">
    <property type="entry name" value="Vanillyl-alcohol Oxidase, Chain A, domain 4"/>
    <property type="match status" value="1"/>
</dbReference>
<dbReference type="SUPFAM" id="SSF55103">
    <property type="entry name" value="FAD-linked oxidases, C-terminal domain"/>
    <property type="match status" value="1"/>
</dbReference>
<dbReference type="SUPFAM" id="SSF56176">
    <property type="entry name" value="FAD-binding/transporter-associated domain-like"/>
    <property type="match status" value="1"/>
</dbReference>
<accession>A0A520KSK9</accession>
<dbReference type="InterPro" id="IPR016169">
    <property type="entry name" value="FAD-bd_PCMH_sub2"/>
</dbReference>
<evidence type="ECO:0000313" key="9">
    <source>
        <dbReference type="EMBL" id="RZN64593.1"/>
    </source>
</evidence>
<dbReference type="PANTHER" id="PTHR11748:SF111">
    <property type="entry name" value="D-LACTATE DEHYDROGENASE, MITOCHONDRIAL-RELATED"/>
    <property type="match status" value="1"/>
</dbReference>
<dbReference type="Pfam" id="PF01565">
    <property type="entry name" value="FAD_binding_4"/>
    <property type="match status" value="1"/>
</dbReference>
<dbReference type="GO" id="GO:1903457">
    <property type="term" value="P:lactate catabolic process"/>
    <property type="evidence" value="ECO:0007669"/>
    <property type="project" value="TreeGrafter"/>
</dbReference>
<gene>
    <name evidence="9" type="ORF">EF806_04470</name>
</gene>
<dbReference type="InterPro" id="IPR016164">
    <property type="entry name" value="FAD-linked_Oxase-like_C"/>
</dbReference>
<dbReference type="EMBL" id="RXIF01000006">
    <property type="protein sequence ID" value="RZN64593.1"/>
    <property type="molecule type" value="Genomic_DNA"/>
</dbReference>
<name>A0A520KSK9_METT2</name>
<evidence type="ECO:0000256" key="3">
    <source>
        <dbReference type="ARBA" id="ARBA00022630"/>
    </source>
</evidence>
<dbReference type="InterPro" id="IPR006094">
    <property type="entry name" value="Oxid_FAD_bind_N"/>
</dbReference>